<dbReference type="RefSeq" id="WP_242940679.1">
    <property type="nucleotide sequence ID" value="NZ_FWWY01000001.1"/>
</dbReference>
<gene>
    <name evidence="1" type="ORF">SAMN00768000_3236</name>
</gene>
<dbReference type="EMBL" id="FWWY01000001">
    <property type="protein sequence ID" value="SMC07172.1"/>
    <property type="molecule type" value="Genomic_DNA"/>
</dbReference>
<accession>A0A1W1WLV7</accession>
<dbReference type="SUPFAM" id="SSF48613">
    <property type="entry name" value="Heme oxygenase-like"/>
    <property type="match status" value="1"/>
</dbReference>
<dbReference type="AlphaFoldDB" id="A0A1W1WLV7"/>
<evidence type="ECO:0008006" key="3">
    <source>
        <dbReference type="Google" id="ProtNLM"/>
    </source>
</evidence>
<dbReference type="Pfam" id="PF11251">
    <property type="entry name" value="DUF3050"/>
    <property type="match status" value="1"/>
</dbReference>
<proteinExistence type="predicted"/>
<evidence type="ECO:0000313" key="1">
    <source>
        <dbReference type="EMBL" id="SMC07172.1"/>
    </source>
</evidence>
<sequence length="254" mass="29500">MVNNYINDDLQQLRATLLTHPVYSHIRHVEDLRRYMQYHVFAVWDFMSLLKRLQQELTTVTIPWVPQSNELYTRFVNEIVLGEESDEDGLGGYGSHFSLYLEAMKAVHADIRPIMTWMSHLEHQKPWELALESMNIDERVKAFVHWDLSLATAGELYEVAAAFFFGREDIIPQMFLKIVDQLGNDQELERFRYYLVRHIAVDSDSHGPLAKKLVDHLCHHDAVKIQRAGEVARIALTQRIALFDAIVDSITARP</sequence>
<organism evidence="1 2">
    <name type="scientific">Sulfobacillus thermosulfidooxidans (strain DSM 9293 / VKM B-1269 / AT-1)</name>
    <dbReference type="NCBI Taxonomy" id="929705"/>
    <lineage>
        <taxon>Bacteria</taxon>
        <taxon>Bacillati</taxon>
        <taxon>Bacillota</taxon>
        <taxon>Clostridia</taxon>
        <taxon>Eubacteriales</taxon>
        <taxon>Clostridiales Family XVII. Incertae Sedis</taxon>
        <taxon>Sulfobacillus</taxon>
    </lineage>
</organism>
<dbReference type="Gene3D" id="1.20.910.10">
    <property type="entry name" value="Heme oxygenase-like"/>
    <property type="match status" value="1"/>
</dbReference>
<keyword evidence="2" id="KW-1185">Reference proteome</keyword>
<name>A0A1W1WLV7_SULTA</name>
<dbReference type="InterPro" id="IPR016084">
    <property type="entry name" value="Haem_Oase-like_multi-hlx"/>
</dbReference>
<evidence type="ECO:0000313" key="2">
    <source>
        <dbReference type="Proteomes" id="UP000192660"/>
    </source>
</evidence>
<dbReference type="STRING" id="28034.BFX07_06535"/>
<reference evidence="2" key="1">
    <citation type="submission" date="2017-04" db="EMBL/GenBank/DDBJ databases">
        <authorList>
            <person name="Varghese N."/>
            <person name="Submissions S."/>
        </authorList>
    </citation>
    <scope>NUCLEOTIDE SEQUENCE [LARGE SCALE GENOMIC DNA]</scope>
    <source>
        <strain evidence="2">DSM 9293</strain>
    </source>
</reference>
<dbReference type="InterPro" id="IPR024423">
    <property type="entry name" value="DUF3050"/>
</dbReference>
<protein>
    <recommendedName>
        <fullName evidence="3">DUF3050 domain-containing protein</fullName>
    </recommendedName>
</protein>
<dbReference type="Proteomes" id="UP000192660">
    <property type="component" value="Unassembled WGS sequence"/>
</dbReference>